<name>A0A538TYI1_UNCEI</name>
<dbReference type="InterPro" id="IPR001926">
    <property type="entry name" value="TrpB-like_PALP"/>
</dbReference>
<dbReference type="SUPFAM" id="SSF53686">
    <property type="entry name" value="Tryptophan synthase beta subunit-like PLP-dependent enzymes"/>
    <property type="match status" value="1"/>
</dbReference>
<keyword evidence="2" id="KW-0663">Pyridoxal phosphate</keyword>
<accession>A0A538TYI1</accession>
<gene>
    <name evidence="5" type="ORF">E6K78_00260</name>
</gene>
<evidence type="ECO:0000256" key="1">
    <source>
        <dbReference type="ARBA" id="ARBA00001933"/>
    </source>
</evidence>
<evidence type="ECO:0000256" key="3">
    <source>
        <dbReference type="ARBA" id="ARBA00023239"/>
    </source>
</evidence>
<dbReference type="InterPro" id="IPR036052">
    <property type="entry name" value="TrpB-like_PALP_sf"/>
</dbReference>
<dbReference type="GO" id="GO:0006565">
    <property type="term" value="P:L-serine catabolic process"/>
    <property type="evidence" value="ECO:0007669"/>
    <property type="project" value="TreeGrafter"/>
</dbReference>
<protein>
    <submittedName>
        <fullName evidence="5">Pyridoxal-phosphate dependent enzyme</fullName>
    </submittedName>
</protein>
<comment type="cofactor">
    <cofactor evidence="1">
        <name>pyridoxal 5'-phosphate</name>
        <dbReference type="ChEBI" id="CHEBI:597326"/>
    </cofactor>
</comment>
<dbReference type="GO" id="GO:0009097">
    <property type="term" value="P:isoleucine biosynthetic process"/>
    <property type="evidence" value="ECO:0007669"/>
    <property type="project" value="TreeGrafter"/>
</dbReference>
<evidence type="ECO:0000313" key="6">
    <source>
        <dbReference type="Proteomes" id="UP000316609"/>
    </source>
</evidence>
<proteinExistence type="predicted"/>
<dbReference type="GO" id="GO:0006567">
    <property type="term" value="P:L-threonine catabolic process"/>
    <property type="evidence" value="ECO:0007669"/>
    <property type="project" value="TreeGrafter"/>
</dbReference>
<dbReference type="Gene3D" id="3.40.50.1100">
    <property type="match status" value="2"/>
</dbReference>
<dbReference type="AlphaFoldDB" id="A0A538TYI1"/>
<dbReference type="InterPro" id="IPR050147">
    <property type="entry name" value="Ser/Thr_Dehydratase"/>
</dbReference>
<organism evidence="5 6">
    <name type="scientific">Eiseniibacteriota bacterium</name>
    <dbReference type="NCBI Taxonomy" id="2212470"/>
    <lineage>
        <taxon>Bacteria</taxon>
        <taxon>Candidatus Eiseniibacteriota</taxon>
    </lineage>
</organism>
<dbReference type="GO" id="GO:0004794">
    <property type="term" value="F:threonine deaminase activity"/>
    <property type="evidence" value="ECO:0007669"/>
    <property type="project" value="TreeGrafter"/>
</dbReference>
<dbReference type="PANTHER" id="PTHR48078">
    <property type="entry name" value="THREONINE DEHYDRATASE, MITOCHONDRIAL-RELATED"/>
    <property type="match status" value="1"/>
</dbReference>
<keyword evidence="3" id="KW-0456">Lyase</keyword>
<dbReference type="Proteomes" id="UP000316609">
    <property type="component" value="Unassembled WGS sequence"/>
</dbReference>
<dbReference type="GO" id="GO:0003941">
    <property type="term" value="F:L-serine ammonia-lyase activity"/>
    <property type="evidence" value="ECO:0007669"/>
    <property type="project" value="TreeGrafter"/>
</dbReference>
<dbReference type="Pfam" id="PF00291">
    <property type="entry name" value="PALP"/>
    <property type="match status" value="1"/>
</dbReference>
<evidence type="ECO:0000313" key="5">
    <source>
        <dbReference type="EMBL" id="TMQ68704.1"/>
    </source>
</evidence>
<evidence type="ECO:0000256" key="2">
    <source>
        <dbReference type="ARBA" id="ARBA00022898"/>
    </source>
</evidence>
<comment type="caution">
    <text evidence="5">The sequence shown here is derived from an EMBL/GenBank/DDBJ whole genome shotgun (WGS) entry which is preliminary data.</text>
</comment>
<dbReference type="EMBL" id="VBOY01000005">
    <property type="protein sequence ID" value="TMQ68704.1"/>
    <property type="molecule type" value="Genomic_DNA"/>
</dbReference>
<reference evidence="5 6" key="1">
    <citation type="journal article" date="2019" name="Nat. Microbiol.">
        <title>Mediterranean grassland soil C-N compound turnover is dependent on rainfall and depth, and is mediated by genomically divergent microorganisms.</title>
        <authorList>
            <person name="Diamond S."/>
            <person name="Andeer P.F."/>
            <person name="Li Z."/>
            <person name="Crits-Christoph A."/>
            <person name="Burstein D."/>
            <person name="Anantharaman K."/>
            <person name="Lane K.R."/>
            <person name="Thomas B.C."/>
            <person name="Pan C."/>
            <person name="Northen T.R."/>
            <person name="Banfield J.F."/>
        </authorList>
    </citation>
    <scope>NUCLEOTIDE SEQUENCE [LARGE SCALE GENOMIC DNA]</scope>
    <source>
        <strain evidence="5">WS_8</strain>
    </source>
</reference>
<sequence length="402" mass="42907">MHDGMSSAARTSSADRINIDRGLRGLSRRAAKTRWIHGIPFRLRVVRNGVERILRARSKRCQSRIARQAVPRAVCVTLLTMPATPEPVRPIALAEIRAARERIAHTIVRTPLVRLEMGPEYPEIRLKLETLQAINAYKLRGAANAVAMLSESERRRGVWTISAGNAGQGVAYAARIAGVPCTVVAIETAPAAKLDRMRALGAKLILVPYATAWKALDDRAYPGAEGTFVHPFDDHQFIAGHGTMGLEILEDAPDTAAVIASIGGGGLITGVGSALKALKPDIKIWGAEPETAAPVALSLAAGSPQAFKDWKASFVDGAGGQSVFPRMWERMKSLIDGSIVVTLEETRRAMRLMAEKTRVISEGAGALPLAAALTGKAGRGPIVAIVSGGNIDLQKFSELIST</sequence>
<dbReference type="PANTHER" id="PTHR48078:SF6">
    <property type="entry name" value="L-THREONINE DEHYDRATASE CATABOLIC TDCB"/>
    <property type="match status" value="1"/>
</dbReference>
<evidence type="ECO:0000259" key="4">
    <source>
        <dbReference type="Pfam" id="PF00291"/>
    </source>
</evidence>
<feature type="domain" description="Tryptophan synthase beta chain-like PALP" evidence="4">
    <location>
        <begin position="105"/>
        <end position="388"/>
    </location>
</feature>